<dbReference type="AlphaFoldDB" id="A0A1A6Y5F3"/>
<dbReference type="Proteomes" id="UP000092256">
    <property type="component" value="Unassembled WGS sequence"/>
</dbReference>
<accession>A0A1A6Y5F3</accession>
<evidence type="ECO:0000313" key="2">
    <source>
        <dbReference type="Proteomes" id="UP000092256"/>
    </source>
</evidence>
<comment type="caution">
    <text evidence="1">The sequence shown here is derived from an EMBL/GenBank/DDBJ whole genome shotgun (WGS) entry which is preliminary data.</text>
</comment>
<reference evidence="1 2" key="1">
    <citation type="submission" date="2016-05" db="EMBL/GenBank/DDBJ databases">
        <title>Draft Genome Sequences of Stenotrophomonas maltophilia Strains Sm32COP, Sm41DVV, Sm46PAILV, SmF3, SmF22, SmSOFb1 and SmCVFa1, Isolated from Different Manures, in France.</title>
        <authorList>
            <person name="Nazaret S."/>
            <person name="Bodilis J."/>
        </authorList>
    </citation>
    <scope>NUCLEOTIDE SEQUENCE [LARGE SCALE GENOMIC DNA]</scope>
    <source>
        <strain evidence="1 2">Sm46PAILV</strain>
    </source>
</reference>
<name>A0A1A6Y5F3_STEMA</name>
<dbReference type="EMBL" id="LYVJ01000001">
    <property type="protein sequence ID" value="OBU70418.1"/>
    <property type="molecule type" value="Genomic_DNA"/>
</dbReference>
<protein>
    <submittedName>
        <fullName evidence="1">Uncharacterized protein</fullName>
    </submittedName>
</protein>
<proteinExistence type="predicted"/>
<sequence length="81" mass="8155">MKNGDMPVVPLVNTLGAAHAPSSAGLAPGAASGLTKRELIAAMALQGLLAGGWDHAGVPREGAETAVAYADYLLDAMERTP</sequence>
<gene>
    <name evidence="1" type="ORF">A9K58_00250</name>
</gene>
<dbReference type="RefSeq" id="WP_065197417.1">
    <property type="nucleotide sequence ID" value="NZ_LYVJ01000001.1"/>
</dbReference>
<organism evidence="1 2">
    <name type="scientific">Stenotrophomonas maltophilia</name>
    <name type="common">Pseudomonas maltophilia</name>
    <name type="synonym">Xanthomonas maltophilia</name>
    <dbReference type="NCBI Taxonomy" id="40324"/>
    <lineage>
        <taxon>Bacteria</taxon>
        <taxon>Pseudomonadati</taxon>
        <taxon>Pseudomonadota</taxon>
        <taxon>Gammaproteobacteria</taxon>
        <taxon>Lysobacterales</taxon>
        <taxon>Lysobacteraceae</taxon>
        <taxon>Stenotrophomonas</taxon>
        <taxon>Stenotrophomonas maltophilia group</taxon>
    </lineage>
</organism>
<evidence type="ECO:0000313" key="1">
    <source>
        <dbReference type="EMBL" id="OBU70418.1"/>
    </source>
</evidence>